<sequence>MYMKTWTQRQLATAATAAVQQLAPGCPRTRCYYSDSNKGPTFPHSTAQHTANNTAHCRLDDVVLAVFYRVWPESREDTQPSPWTSTNGMAGERERTAYRTRLAKDKRAVPSSVFIPSCSDVSGFNNLLTNQRQKHLQVKNNKLPTREWSSDSRGKRVRKGVFSGILLRLLLYTRILRTNSQVQVLVLFCLLCPMSCRSFVVWQTQALFLKKMLHTNTHTNGSR</sequence>
<reference evidence="2 4" key="1">
    <citation type="journal article" date="2014" name="BMC Genomics">
        <title>Genome sequence of Anopheles sinensis provides insight into genetics basis of mosquito competence for malaria parasites.</title>
        <authorList>
            <person name="Zhou D."/>
            <person name="Zhang D."/>
            <person name="Ding G."/>
            <person name="Shi L."/>
            <person name="Hou Q."/>
            <person name="Ye Y."/>
            <person name="Xu Y."/>
            <person name="Zhou H."/>
            <person name="Xiong C."/>
            <person name="Li S."/>
            <person name="Yu J."/>
            <person name="Hong S."/>
            <person name="Yu X."/>
            <person name="Zou P."/>
            <person name="Chen C."/>
            <person name="Chang X."/>
            <person name="Wang W."/>
            <person name="Lv Y."/>
            <person name="Sun Y."/>
            <person name="Ma L."/>
            <person name="Shen B."/>
            <person name="Zhu C."/>
        </authorList>
    </citation>
    <scope>NUCLEOTIDE SEQUENCE [LARGE SCALE GENOMIC DNA]</scope>
</reference>
<organism evidence="2">
    <name type="scientific">Anopheles sinensis</name>
    <name type="common">Mosquito</name>
    <dbReference type="NCBI Taxonomy" id="74873"/>
    <lineage>
        <taxon>Eukaryota</taxon>
        <taxon>Metazoa</taxon>
        <taxon>Ecdysozoa</taxon>
        <taxon>Arthropoda</taxon>
        <taxon>Hexapoda</taxon>
        <taxon>Insecta</taxon>
        <taxon>Pterygota</taxon>
        <taxon>Neoptera</taxon>
        <taxon>Endopterygota</taxon>
        <taxon>Diptera</taxon>
        <taxon>Nematocera</taxon>
        <taxon>Culicoidea</taxon>
        <taxon>Culicidae</taxon>
        <taxon>Anophelinae</taxon>
        <taxon>Anopheles</taxon>
    </lineage>
</organism>
<keyword evidence="4" id="KW-1185">Reference proteome</keyword>
<dbReference type="Proteomes" id="UP000030765">
    <property type="component" value="Unassembled WGS sequence"/>
</dbReference>
<reference evidence="3" key="2">
    <citation type="submission" date="2020-05" db="UniProtKB">
        <authorList>
            <consortium name="EnsemblMetazoa"/>
        </authorList>
    </citation>
    <scope>IDENTIFICATION</scope>
</reference>
<dbReference type="EnsemblMetazoa" id="ASIC022207-RA">
    <property type="protein sequence ID" value="ASIC022207-PA"/>
    <property type="gene ID" value="ASIC022207"/>
</dbReference>
<gene>
    <name evidence="2" type="ORF">ZHAS_00022207</name>
</gene>
<evidence type="ECO:0000313" key="4">
    <source>
        <dbReference type="Proteomes" id="UP000030765"/>
    </source>
</evidence>
<evidence type="ECO:0000313" key="2">
    <source>
        <dbReference type="EMBL" id="KFB53959.1"/>
    </source>
</evidence>
<accession>A0A084WUR5</accession>
<keyword evidence="1" id="KW-1133">Transmembrane helix</keyword>
<proteinExistence type="predicted"/>
<protein>
    <submittedName>
        <fullName evidence="2 3">Uncharacterized protein</fullName>
    </submittedName>
</protein>
<evidence type="ECO:0000313" key="3">
    <source>
        <dbReference type="EnsemblMetazoa" id="ASIC022207-PA"/>
    </source>
</evidence>
<feature type="transmembrane region" description="Helical" evidence="1">
    <location>
        <begin position="182"/>
        <end position="202"/>
    </location>
</feature>
<keyword evidence="1" id="KW-0812">Transmembrane</keyword>
<dbReference type="AlphaFoldDB" id="A0A084WUR5"/>
<dbReference type="VEuPathDB" id="VectorBase:ASIC022207"/>
<name>A0A084WUR5_ANOSI</name>
<dbReference type="EMBL" id="KE525423">
    <property type="protein sequence ID" value="KFB53959.1"/>
    <property type="molecule type" value="Genomic_DNA"/>
</dbReference>
<keyword evidence="1" id="KW-0472">Membrane</keyword>
<evidence type="ECO:0000256" key="1">
    <source>
        <dbReference type="SAM" id="Phobius"/>
    </source>
</evidence>
<dbReference type="EMBL" id="ATLV01027105">
    <property type="status" value="NOT_ANNOTATED_CDS"/>
    <property type="molecule type" value="Genomic_DNA"/>
</dbReference>